<accession>A0ACB9HYI8</accession>
<keyword evidence="2" id="KW-1185">Reference proteome</keyword>
<name>A0ACB9HYI8_9ASTR</name>
<reference evidence="2" key="1">
    <citation type="journal article" date="2022" name="Mol. Ecol. Resour.">
        <title>The genomes of chicory, endive, great burdock and yacon provide insights into Asteraceae palaeo-polyploidization history and plant inulin production.</title>
        <authorList>
            <person name="Fan W."/>
            <person name="Wang S."/>
            <person name="Wang H."/>
            <person name="Wang A."/>
            <person name="Jiang F."/>
            <person name="Liu H."/>
            <person name="Zhao H."/>
            <person name="Xu D."/>
            <person name="Zhang Y."/>
        </authorList>
    </citation>
    <scope>NUCLEOTIDE SEQUENCE [LARGE SCALE GENOMIC DNA]</scope>
    <source>
        <strain evidence="2">cv. Yunnan</strain>
    </source>
</reference>
<evidence type="ECO:0000313" key="1">
    <source>
        <dbReference type="EMBL" id="KAI3800627.1"/>
    </source>
</evidence>
<sequence length="368" mass="41476">MGGGRGPPRAPYILRPWLPVFDGILDLVRCGRAVNRWIPVQAMEYLFCDMDRVLRSGGLFWVDRFFSKGVDLDEIYRPLIEKLGYKKVKWAVGNSSGVKNREVYLTALLQKPVSRSRQIVEYLMQKAKLHNYVGAKWNNKMGKQVYYLSRKLASCLHNLIETPSKLHNAKALFDCLDISYKALMSMESGINCNGQSGIDHLTKRVASLSRRAAPTPVRSRHVKKPGFARAISNAHVKPSTYQMRVVVCAYRIVAHPNAVFSGQRENETALAKLAKKFIQEFEKKLEEEEERRGGGRYHKSVQRLYPTVARYGHAYPNTGKYRRSIMQLDSEHSSMVVNGDSDSSGPSEVDSVDSDVSMGSNTSSPNPT</sequence>
<dbReference type="Proteomes" id="UP001056120">
    <property type="component" value="Linkage Group LG10"/>
</dbReference>
<proteinExistence type="predicted"/>
<protein>
    <submittedName>
        <fullName evidence="1">Uncharacterized protein</fullName>
    </submittedName>
</protein>
<reference evidence="1 2" key="2">
    <citation type="journal article" date="2022" name="Mol. Ecol. Resour.">
        <title>The genomes of chicory, endive, great burdock and yacon provide insights into Asteraceae paleo-polyploidization history and plant inulin production.</title>
        <authorList>
            <person name="Fan W."/>
            <person name="Wang S."/>
            <person name="Wang H."/>
            <person name="Wang A."/>
            <person name="Jiang F."/>
            <person name="Liu H."/>
            <person name="Zhao H."/>
            <person name="Xu D."/>
            <person name="Zhang Y."/>
        </authorList>
    </citation>
    <scope>NUCLEOTIDE SEQUENCE [LARGE SCALE GENOMIC DNA]</scope>
    <source>
        <strain evidence="2">cv. Yunnan</strain>
        <tissue evidence="1">Leaves</tissue>
    </source>
</reference>
<evidence type="ECO:0000313" key="2">
    <source>
        <dbReference type="Proteomes" id="UP001056120"/>
    </source>
</evidence>
<organism evidence="1 2">
    <name type="scientific">Smallanthus sonchifolius</name>
    <dbReference type="NCBI Taxonomy" id="185202"/>
    <lineage>
        <taxon>Eukaryota</taxon>
        <taxon>Viridiplantae</taxon>
        <taxon>Streptophyta</taxon>
        <taxon>Embryophyta</taxon>
        <taxon>Tracheophyta</taxon>
        <taxon>Spermatophyta</taxon>
        <taxon>Magnoliopsida</taxon>
        <taxon>eudicotyledons</taxon>
        <taxon>Gunneridae</taxon>
        <taxon>Pentapetalae</taxon>
        <taxon>asterids</taxon>
        <taxon>campanulids</taxon>
        <taxon>Asterales</taxon>
        <taxon>Asteraceae</taxon>
        <taxon>Asteroideae</taxon>
        <taxon>Heliantheae alliance</taxon>
        <taxon>Millerieae</taxon>
        <taxon>Smallanthus</taxon>
    </lineage>
</organism>
<comment type="caution">
    <text evidence="1">The sequence shown here is derived from an EMBL/GenBank/DDBJ whole genome shotgun (WGS) entry which is preliminary data.</text>
</comment>
<gene>
    <name evidence="1" type="ORF">L1987_28720</name>
</gene>
<dbReference type="EMBL" id="CM042027">
    <property type="protein sequence ID" value="KAI3800627.1"/>
    <property type="molecule type" value="Genomic_DNA"/>
</dbReference>